<dbReference type="RefSeq" id="WP_048688301.1">
    <property type="nucleotide sequence ID" value="NZ_KQ130482.1"/>
</dbReference>
<accession>A0A0J8JPV5</accession>
<sequence>MQLKTKNIQQLLTVATCSLLGSAASAEESNAWSFDTALMYYGETDRVSAVEGIISGTKEYSDGHFLNLKLTLDTLTGASANGAVPQDKVQTFTRPSGKGSYDIGAGQTPLDDTFQDTRVQLNAQWTQPLAENYLGSAGVHFSKEYDYLSLGFNGNIARELNQKNTTLSLGVAYSYDSIDPEGGVPIAFTPMLHKGTEPNRLSGSENKTTIDMLFGVTQIINRRMLMQLNYSYSQVDGYLSDPFKVVSVVNDNGEALTHLYENRPDSRTKQSVFWQTKYHLTDSVIDFSYRYMWDDWDISSHTFDLRYNIPLSGSYFEPHVRYYIQSAAEFYRPFMMENEALDFASADYRIGEMDGLTLGVKYGMPLENNTEVSFRFELFKQTPTNPGYEKPGILANLELYESIDAVIFQINYSF</sequence>
<dbReference type="STRING" id="1513271.XM47_00895"/>
<dbReference type="Pfam" id="PF12094">
    <property type="entry name" value="DUF3570"/>
    <property type="match status" value="1"/>
</dbReference>
<organism evidence="2 3">
    <name type="scientific">Catenovulum maritimum</name>
    <dbReference type="NCBI Taxonomy" id="1513271"/>
    <lineage>
        <taxon>Bacteria</taxon>
        <taxon>Pseudomonadati</taxon>
        <taxon>Pseudomonadota</taxon>
        <taxon>Gammaproteobacteria</taxon>
        <taxon>Alteromonadales</taxon>
        <taxon>Alteromonadaceae</taxon>
        <taxon>Catenovulum</taxon>
    </lineage>
</organism>
<reference evidence="2 3" key="1">
    <citation type="submission" date="2015-04" db="EMBL/GenBank/DDBJ databases">
        <title>Draft Genome Sequence of the Novel Agar-Digesting Marine Bacterium Q1.</title>
        <authorList>
            <person name="Li Y."/>
            <person name="Li D."/>
            <person name="Chen G."/>
            <person name="Du Z."/>
        </authorList>
    </citation>
    <scope>NUCLEOTIDE SEQUENCE [LARGE SCALE GENOMIC DNA]</scope>
    <source>
        <strain evidence="2 3">Q1</strain>
    </source>
</reference>
<feature type="chain" id="PRO_5005301564" description="DUF3570 domain-containing protein" evidence="1">
    <location>
        <begin position="27"/>
        <end position="414"/>
    </location>
</feature>
<comment type="caution">
    <text evidence="2">The sequence shown here is derived from an EMBL/GenBank/DDBJ whole genome shotgun (WGS) entry which is preliminary data.</text>
</comment>
<protein>
    <recommendedName>
        <fullName evidence="4">DUF3570 domain-containing protein</fullName>
    </recommendedName>
</protein>
<feature type="signal peptide" evidence="1">
    <location>
        <begin position="1"/>
        <end position="26"/>
    </location>
</feature>
<evidence type="ECO:0000313" key="3">
    <source>
        <dbReference type="Proteomes" id="UP000037600"/>
    </source>
</evidence>
<dbReference type="Proteomes" id="UP000037600">
    <property type="component" value="Unassembled WGS sequence"/>
</dbReference>
<evidence type="ECO:0000256" key="1">
    <source>
        <dbReference type="SAM" id="SignalP"/>
    </source>
</evidence>
<keyword evidence="3" id="KW-1185">Reference proteome</keyword>
<dbReference type="OrthoDB" id="5450709at2"/>
<gene>
    <name evidence="2" type="ORF">XM47_00895</name>
</gene>
<dbReference type="InterPro" id="IPR021953">
    <property type="entry name" value="DUF3570"/>
</dbReference>
<name>A0A0J8JPV5_9ALTE</name>
<dbReference type="PATRIC" id="fig|1513271.3.peg.189"/>
<keyword evidence="1" id="KW-0732">Signal</keyword>
<evidence type="ECO:0008006" key="4">
    <source>
        <dbReference type="Google" id="ProtNLM"/>
    </source>
</evidence>
<proteinExistence type="predicted"/>
<dbReference type="AlphaFoldDB" id="A0A0J8JPV5"/>
<evidence type="ECO:0000313" key="2">
    <source>
        <dbReference type="EMBL" id="KMT66716.1"/>
    </source>
</evidence>
<dbReference type="EMBL" id="LAZL01000002">
    <property type="protein sequence ID" value="KMT66716.1"/>
    <property type="molecule type" value="Genomic_DNA"/>
</dbReference>